<dbReference type="Gene3D" id="3.40.1350.10">
    <property type="match status" value="1"/>
</dbReference>
<gene>
    <name evidence="2" type="ORF">KIPB_000789</name>
</gene>
<evidence type="ECO:0000313" key="3">
    <source>
        <dbReference type="Proteomes" id="UP000265618"/>
    </source>
</evidence>
<name>A0A9K3GEZ4_9EUKA</name>
<dbReference type="InterPro" id="IPR036167">
    <property type="entry name" value="tRNA_intron_Endo_cat-like_sf"/>
</dbReference>
<reference evidence="2 3" key="1">
    <citation type="journal article" date="2018" name="PLoS ONE">
        <title>The draft genome of Kipferlia bialata reveals reductive genome evolution in fornicate parasites.</title>
        <authorList>
            <person name="Tanifuji G."/>
            <person name="Takabayashi S."/>
            <person name="Kume K."/>
            <person name="Takagi M."/>
            <person name="Nakayama T."/>
            <person name="Kamikawa R."/>
            <person name="Inagaki Y."/>
            <person name="Hashimoto T."/>
        </authorList>
    </citation>
    <scope>NUCLEOTIDE SEQUENCE [LARGE SCALE GENOMIC DNA]</scope>
    <source>
        <strain evidence="2">NY0173</strain>
    </source>
</reference>
<feature type="compositionally biased region" description="Polar residues" evidence="1">
    <location>
        <begin position="146"/>
        <end position="163"/>
    </location>
</feature>
<dbReference type="GO" id="GO:0006388">
    <property type="term" value="P:tRNA splicing, via endonucleolytic cleavage and ligation"/>
    <property type="evidence" value="ECO:0007669"/>
    <property type="project" value="InterPro"/>
</dbReference>
<dbReference type="GO" id="GO:0005634">
    <property type="term" value="C:nucleus"/>
    <property type="evidence" value="ECO:0007669"/>
    <property type="project" value="UniProtKB-ARBA"/>
</dbReference>
<protein>
    <submittedName>
        <fullName evidence="2">Uncharacterized protein</fullName>
    </submittedName>
</protein>
<comment type="caution">
    <text evidence="2">The sequence shown here is derived from an EMBL/GenBank/DDBJ whole genome shotgun (WGS) entry which is preliminary data.</text>
</comment>
<feature type="region of interest" description="Disordered" evidence="1">
    <location>
        <begin position="117"/>
        <end position="193"/>
    </location>
</feature>
<feature type="compositionally biased region" description="Basic residues" evidence="1">
    <location>
        <begin position="178"/>
        <end position="190"/>
    </location>
</feature>
<evidence type="ECO:0000313" key="2">
    <source>
        <dbReference type="EMBL" id="GIQ80055.1"/>
    </source>
</evidence>
<accession>A0A9K3GEZ4</accession>
<evidence type="ECO:0000256" key="1">
    <source>
        <dbReference type="SAM" id="MobiDB-lite"/>
    </source>
</evidence>
<dbReference type="GO" id="GO:0003676">
    <property type="term" value="F:nucleic acid binding"/>
    <property type="evidence" value="ECO:0007669"/>
    <property type="project" value="InterPro"/>
</dbReference>
<dbReference type="AlphaFoldDB" id="A0A9K3GEZ4"/>
<dbReference type="Proteomes" id="UP000265618">
    <property type="component" value="Unassembled WGS sequence"/>
</dbReference>
<sequence length="271" mass="29307">MLLLSEAQQECLTGMCIVVERVLELGHLRHSVGPLPRAPPLFCVSQHQLAYIAQTDPAFIDTLGLSDPMQATVDAMVVAGRRTQEYVAFRALTRQGWLLRPASGFAGDWLAYRRADKPEGSDAAPTSPCPVDKTEKGQRPGVAPGLTTSGSGVRMGDQTSLSPASECKEVVSPSAKQQRGKMKRGPRHKVKDRDLSVKRELAAGVPHAHSEYVVVVYSDDREAMPPSWLIGIVRSAMTAKKKVLLAFVQNGSCICIEASVFLTESTITPGK</sequence>
<proteinExistence type="predicted"/>
<keyword evidence="3" id="KW-1185">Reference proteome</keyword>
<organism evidence="2 3">
    <name type="scientific">Kipferlia bialata</name>
    <dbReference type="NCBI Taxonomy" id="797122"/>
    <lineage>
        <taxon>Eukaryota</taxon>
        <taxon>Metamonada</taxon>
        <taxon>Carpediemonas-like organisms</taxon>
        <taxon>Kipferlia</taxon>
    </lineage>
</organism>
<dbReference type="SUPFAM" id="SSF53032">
    <property type="entry name" value="tRNA-intron endonuclease catalytic domain-like"/>
    <property type="match status" value="1"/>
</dbReference>
<dbReference type="EMBL" id="BDIP01000098">
    <property type="protein sequence ID" value="GIQ80055.1"/>
    <property type="molecule type" value="Genomic_DNA"/>
</dbReference>
<dbReference type="InterPro" id="IPR011856">
    <property type="entry name" value="tRNA_endonuc-like_dom_sf"/>
</dbReference>